<evidence type="ECO:0000313" key="2">
    <source>
        <dbReference type="EMBL" id="AYB32527.1"/>
    </source>
</evidence>
<keyword evidence="3" id="KW-1185">Reference proteome</keyword>
<organism evidence="2 3">
    <name type="scientific">Chryseolinea soli</name>
    <dbReference type="NCBI Taxonomy" id="2321403"/>
    <lineage>
        <taxon>Bacteria</taxon>
        <taxon>Pseudomonadati</taxon>
        <taxon>Bacteroidota</taxon>
        <taxon>Cytophagia</taxon>
        <taxon>Cytophagales</taxon>
        <taxon>Fulvivirgaceae</taxon>
        <taxon>Chryseolinea</taxon>
    </lineage>
</organism>
<proteinExistence type="predicted"/>
<protein>
    <recommendedName>
        <fullName evidence="1">DUF6576 domain-containing protein</fullName>
    </recommendedName>
</protein>
<evidence type="ECO:0000259" key="1">
    <source>
        <dbReference type="Pfam" id="PF20216"/>
    </source>
</evidence>
<dbReference type="RefSeq" id="WP_119755780.1">
    <property type="nucleotide sequence ID" value="NZ_CP032382.1"/>
</dbReference>
<reference evidence="3" key="1">
    <citation type="submission" date="2018-09" db="EMBL/GenBank/DDBJ databases">
        <title>Chryseolinea sp. KIS68-18 isolated from soil.</title>
        <authorList>
            <person name="Weon H.-Y."/>
            <person name="Kwon S.-W."/>
            <person name="Lee S.A."/>
        </authorList>
    </citation>
    <scope>NUCLEOTIDE SEQUENCE [LARGE SCALE GENOMIC DNA]</scope>
    <source>
        <strain evidence="3">KIS68-18</strain>
    </source>
</reference>
<gene>
    <name evidence="2" type="ORF">D4L85_18955</name>
</gene>
<sequence length="74" mass="8704">MSIFGILILIGIGAYLYKIYFSNNSYETKDERYNAARNKRQQELDRLLDKIANQGMDSLSEQERRRLDELSGNR</sequence>
<name>A0A385SQK1_9BACT</name>
<dbReference type="AlphaFoldDB" id="A0A385SQK1"/>
<dbReference type="KEGG" id="chk:D4L85_18955"/>
<evidence type="ECO:0000313" key="3">
    <source>
        <dbReference type="Proteomes" id="UP000266183"/>
    </source>
</evidence>
<dbReference type="Pfam" id="PF20216">
    <property type="entry name" value="DUF6576"/>
    <property type="match status" value="1"/>
</dbReference>
<accession>A0A385SQK1</accession>
<dbReference type="OrthoDB" id="9807874at2"/>
<feature type="domain" description="DUF6576" evidence="1">
    <location>
        <begin position="28"/>
        <end position="72"/>
    </location>
</feature>
<dbReference type="Proteomes" id="UP000266183">
    <property type="component" value="Chromosome"/>
</dbReference>
<dbReference type="EMBL" id="CP032382">
    <property type="protein sequence ID" value="AYB32527.1"/>
    <property type="molecule type" value="Genomic_DNA"/>
</dbReference>
<dbReference type="InterPro" id="IPR046483">
    <property type="entry name" value="DUF6576"/>
</dbReference>